<accession>A0A5N6T5J5</accession>
<dbReference type="AlphaFoldDB" id="A0A5N6T5J5"/>
<keyword evidence="4" id="KW-1185">Reference proteome</keyword>
<name>A0A5N6T5J5_ASPPS</name>
<organism evidence="3 4">
    <name type="scientific">Aspergillus pseudotamarii</name>
    <dbReference type="NCBI Taxonomy" id="132259"/>
    <lineage>
        <taxon>Eukaryota</taxon>
        <taxon>Fungi</taxon>
        <taxon>Dikarya</taxon>
        <taxon>Ascomycota</taxon>
        <taxon>Pezizomycotina</taxon>
        <taxon>Eurotiomycetes</taxon>
        <taxon>Eurotiomycetidae</taxon>
        <taxon>Eurotiales</taxon>
        <taxon>Aspergillaceae</taxon>
        <taxon>Aspergillus</taxon>
        <taxon>Aspergillus subgen. Circumdati</taxon>
    </lineage>
</organism>
<keyword evidence="1" id="KW-1133">Transmembrane helix</keyword>
<reference evidence="3 4" key="1">
    <citation type="submission" date="2019-04" db="EMBL/GenBank/DDBJ databases">
        <title>Friends and foes A comparative genomics study of 23 Aspergillus species from section Flavi.</title>
        <authorList>
            <consortium name="DOE Joint Genome Institute"/>
            <person name="Kjaerbolling I."/>
            <person name="Vesth T."/>
            <person name="Frisvad J.C."/>
            <person name="Nybo J.L."/>
            <person name="Theobald S."/>
            <person name="Kildgaard S."/>
            <person name="Isbrandt T."/>
            <person name="Kuo A."/>
            <person name="Sato A."/>
            <person name="Lyhne E.K."/>
            <person name="Kogle M.E."/>
            <person name="Wiebenga A."/>
            <person name="Kun R.S."/>
            <person name="Lubbers R.J."/>
            <person name="Makela M.R."/>
            <person name="Barry K."/>
            <person name="Chovatia M."/>
            <person name="Clum A."/>
            <person name="Daum C."/>
            <person name="Haridas S."/>
            <person name="He G."/>
            <person name="LaButti K."/>
            <person name="Lipzen A."/>
            <person name="Mondo S."/>
            <person name="Riley R."/>
            <person name="Salamov A."/>
            <person name="Simmons B.A."/>
            <person name="Magnuson J.K."/>
            <person name="Henrissat B."/>
            <person name="Mortensen U.H."/>
            <person name="Larsen T.O."/>
            <person name="Devries R.P."/>
            <person name="Grigoriev I.V."/>
            <person name="Machida M."/>
            <person name="Baker S.E."/>
            <person name="Andersen M.R."/>
        </authorList>
    </citation>
    <scope>NUCLEOTIDE SEQUENCE [LARGE SCALE GENOMIC DNA]</scope>
    <source>
        <strain evidence="3 4">CBS 117625</strain>
    </source>
</reference>
<keyword evidence="1" id="KW-0812">Transmembrane</keyword>
<keyword evidence="2" id="KW-0732">Signal</keyword>
<protein>
    <submittedName>
        <fullName evidence="3">Uncharacterized protein</fullName>
    </submittedName>
</protein>
<feature type="transmembrane region" description="Helical" evidence="1">
    <location>
        <begin position="90"/>
        <end position="109"/>
    </location>
</feature>
<feature type="signal peptide" evidence="2">
    <location>
        <begin position="1"/>
        <end position="19"/>
    </location>
</feature>
<evidence type="ECO:0000256" key="2">
    <source>
        <dbReference type="SAM" id="SignalP"/>
    </source>
</evidence>
<dbReference type="Proteomes" id="UP000325672">
    <property type="component" value="Unassembled WGS sequence"/>
</dbReference>
<evidence type="ECO:0000313" key="4">
    <source>
        <dbReference type="Proteomes" id="UP000325672"/>
    </source>
</evidence>
<evidence type="ECO:0000256" key="1">
    <source>
        <dbReference type="SAM" id="Phobius"/>
    </source>
</evidence>
<proteinExistence type="predicted"/>
<evidence type="ECO:0000313" key="3">
    <source>
        <dbReference type="EMBL" id="KAE8141560.1"/>
    </source>
</evidence>
<dbReference type="EMBL" id="ML743557">
    <property type="protein sequence ID" value="KAE8141560.1"/>
    <property type="molecule type" value="Genomic_DNA"/>
</dbReference>
<sequence length="144" mass="16214">MTFLNVILVLMLASPRTSLDSYLRPYAFSYLCVLYFDSLFSSSCLEPCIPMQGLERIFASVSFYSTCATYNRQDDLRVISMTTVSSTANFTPYLLLISYVLLLLLYHLIAVCRVLSVFEKACLASVSTFVFPVSVVFVFTDGRV</sequence>
<keyword evidence="1" id="KW-0472">Membrane</keyword>
<feature type="chain" id="PRO_5024977242" evidence="2">
    <location>
        <begin position="20"/>
        <end position="144"/>
    </location>
</feature>
<gene>
    <name evidence="3" type="ORF">BDV38DRAFT_189434</name>
</gene>
<feature type="transmembrane region" description="Helical" evidence="1">
    <location>
        <begin position="121"/>
        <end position="140"/>
    </location>
</feature>
<dbReference type="GeneID" id="43636448"/>
<dbReference type="RefSeq" id="XP_031917623.1">
    <property type="nucleotide sequence ID" value="XM_032052238.1"/>
</dbReference>